<evidence type="ECO:0000313" key="2">
    <source>
        <dbReference type="EMBL" id="EHQ29975.1"/>
    </source>
</evidence>
<dbReference type="InterPro" id="IPR009671">
    <property type="entry name" value="RraB_dom"/>
</dbReference>
<dbReference type="eggNOG" id="ENOG50346EJ">
    <property type="taxonomic scope" value="Bacteria"/>
</dbReference>
<proteinExistence type="predicted"/>
<dbReference type="Pfam" id="PF06877">
    <property type="entry name" value="RraB"/>
    <property type="match status" value="1"/>
</dbReference>
<dbReference type="InterPro" id="IPR036701">
    <property type="entry name" value="RraB-like_sf"/>
</dbReference>
<protein>
    <recommendedName>
        <fullName evidence="1">Regulator of ribonuclease activity B domain-containing protein</fullName>
    </recommendedName>
</protein>
<name>H1Y9H0_9SPHI</name>
<dbReference type="OrthoDB" id="1359268at2"/>
<accession>H1Y9H0</accession>
<dbReference type="Gene3D" id="3.30.70.970">
    <property type="entry name" value="RraB-like"/>
    <property type="match status" value="1"/>
</dbReference>
<reference evidence="2" key="1">
    <citation type="submission" date="2011-09" db="EMBL/GenBank/DDBJ databases">
        <title>The permanent draft genome of Mucilaginibacter paludis DSM 18603.</title>
        <authorList>
            <consortium name="US DOE Joint Genome Institute (JGI-PGF)"/>
            <person name="Lucas S."/>
            <person name="Han J."/>
            <person name="Lapidus A."/>
            <person name="Bruce D."/>
            <person name="Goodwin L."/>
            <person name="Pitluck S."/>
            <person name="Peters L."/>
            <person name="Kyrpides N."/>
            <person name="Mavromatis K."/>
            <person name="Ivanova N."/>
            <person name="Mikhailova N."/>
            <person name="Held B."/>
            <person name="Detter J.C."/>
            <person name="Tapia R."/>
            <person name="Han C."/>
            <person name="Land M."/>
            <person name="Hauser L."/>
            <person name="Markowitz V."/>
            <person name="Cheng J.-F."/>
            <person name="Hugenholtz P."/>
            <person name="Woyke T."/>
            <person name="Wu D."/>
            <person name="Tindall B."/>
            <person name="Brambilla E."/>
            <person name="Klenk H.-P."/>
            <person name="Eisen J.A."/>
        </authorList>
    </citation>
    <scope>NUCLEOTIDE SEQUENCE [LARGE SCALE GENOMIC DNA]</scope>
    <source>
        <strain evidence="2">DSM 18603</strain>
    </source>
</reference>
<keyword evidence="3" id="KW-1185">Reference proteome</keyword>
<dbReference type="HOGENOM" id="CLU_2001300_0_0_10"/>
<dbReference type="RefSeq" id="WP_008511483.1">
    <property type="nucleotide sequence ID" value="NZ_CM001403.1"/>
</dbReference>
<gene>
    <name evidence="2" type="ORF">Mucpa_5910</name>
</gene>
<organism evidence="2 3">
    <name type="scientific">Mucilaginibacter paludis DSM 18603</name>
    <dbReference type="NCBI Taxonomy" id="714943"/>
    <lineage>
        <taxon>Bacteria</taxon>
        <taxon>Pseudomonadati</taxon>
        <taxon>Bacteroidota</taxon>
        <taxon>Sphingobacteriia</taxon>
        <taxon>Sphingobacteriales</taxon>
        <taxon>Sphingobacteriaceae</taxon>
        <taxon>Mucilaginibacter</taxon>
    </lineage>
</organism>
<evidence type="ECO:0000259" key="1">
    <source>
        <dbReference type="Pfam" id="PF06877"/>
    </source>
</evidence>
<dbReference type="Proteomes" id="UP000002774">
    <property type="component" value="Chromosome"/>
</dbReference>
<dbReference type="EMBL" id="CM001403">
    <property type="protein sequence ID" value="EHQ29975.1"/>
    <property type="molecule type" value="Genomic_DNA"/>
</dbReference>
<feature type="domain" description="Regulator of ribonuclease activity B" evidence="1">
    <location>
        <begin position="22"/>
        <end position="121"/>
    </location>
</feature>
<dbReference type="AlphaFoldDB" id="H1Y9H0"/>
<sequence length="124" mass="14819">MANTKQNTVFTKEHYENEIHLEVNQDVLKRIYSDGIEPTDQLPVNFFFVTDTEDKATLFRDYLCGNYPQYTEIEVWDYDEHFEIRGFSSPVLMEIEAINQWNQIMWDAGYQYDCILDGWEVEGR</sequence>
<dbReference type="SUPFAM" id="SSF89946">
    <property type="entry name" value="Hypothetical protein VC0424"/>
    <property type="match status" value="1"/>
</dbReference>
<evidence type="ECO:0000313" key="3">
    <source>
        <dbReference type="Proteomes" id="UP000002774"/>
    </source>
</evidence>